<gene>
    <name evidence="1" type="ORF">BDY19DRAFT_1059678</name>
</gene>
<comment type="caution">
    <text evidence="1">The sequence shown here is derived from an EMBL/GenBank/DDBJ whole genome shotgun (WGS) entry which is preliminary data.</text>
</comment>
<protein>
    <submittedName>
        <fullName evidence="1">Uncharacterized protein</fullName>
    </submittedName>
</protein>
<sequence length="74" mass="8184">MSAPDNVGPHSPASADSSQVGHSEPDVNGLPLYKELWILGGQAYKQYETRGDLEALEFAIWSYRLGSRIYASRE</sequence>
<evidence type="ECO:0000313" key="1">
    <source>
        <dbReference type="EMBL" id="KAI0085353.1"/>
    </source>
</evidence>
<reference evidence="1" key="1">
    <citation type="journal article" date="2021" name="Environ. Microbiol.">
        <title>Gene family expansions and transcriptome signatures uncover fungal adaptations to wood decay.</title>
        <authorList>
            <person name="Hage H."/>
            <person name="Miyauchi S."/>
            <person name="Viragh M."/>
            <person name="Drula E."/>
            <person name="Min B."/>
            <person name="Chaduli D."/>
            <person name="Navarro D."/>
            <person name="Favel A."/>
            <person name="Norest M."/>
            <person name="Lesage-Meessen L."/>
            <person name="Balint B."/>
            <person name="Merenyi Z."/>
            <person name="de Eugenio L."/>
            <person name="Morin E."/>
            <person name="Martinez A.T."/>
            <person name="Baldrian P."/>
            <person name="Stursova M."/>
            <person name="Martinez M.J."/>
            <person name="Novotny C."/>
            <person name="Magnuson J.K."/>
            <person name="Spatafora J.W."/>
            <person name="Maurice S."/>
            <person name="Pangilinan J."/>
            <person name="Andreopoulos W."/>
            <person name="LaButti K."/>
            <person name="Hundley H."/>
            <person name="Na H."/>
            <person name="Kuo A."/>
            <person name="Barry K."/>
            <person name="Lipzen A."/>
            <person name="Henrissat B."/>
            <person name="Riley R."/>
            <person name="Ahrendt S."/>
            <person name="Nagy L.G."/>
            <person name="Grigoriev I.V."/>
            <person name="Martin F."/>
            <person name="Rosso M.N."/>
        </authorList>
    </citation>
    <scope>NUCLEOTIDE SEQUENCE</scope>
    <source>
        <strain evidence="1">CBS 384.51</strain>
    </source>
</reference>
<evidence type="ECO:0000313" key="2">
    <source>
        <dbReference type="Proteomes" id="UP001055072"/>
    </source>
</evidence>
<organism evidence="1 2">
    <name type="scientific">Irpex rosettiformis</name>
    <dbReference type="NCBI Taxonomy" id="378272"/>
    <lineage>
        <taxon>Eukaryota</taxon>
        <taxon>Fungi</taxon>
        <taxon>Dikarya</taxon>
        <taxon>Basidiomycota</taxon>
        <taxon>Agaricomycotina</taxon>
        <taxon>Agaricomycetes</taxon>
        <taxon>Polyporales</taxon>
        <taxon>Irpicaceae</taxon>
        <taxon>Irpex</taxon>
    </lineage>
</organism>
<dbReference type="Proteomes" id="UP001055072">
    <property type="component" value="Unassembled WGS sequence"/>
</dbReference>
<proteinExistence type="predicted"/>
<accession>A0ACB8TTK1</accession>
<dbReference type="EMBL" id="MU274932">
    <property type="protein sequence ID" value="KAI0085353.1"/>
    <property type="molecule type" value="Genomic_DNA"/>
</dbReference>
<name>A0ACB8TTK1_9APHY</name>
<keyword evidence="2" id="KW-1185">Reference proteome</keyword>